<dbReference type="Gene3D" id="3.40.50.1820">
    <property type="entry name" value="alpha/beta hydrolase"/>
    <property type="match status" value="1"/>
</dbReference>
<feature type="active site" description="Charge relay system" evidence="2">
    <location>
        <position position="365"/>
    </location>
</feature>
<dbReference type="SUPFAM" id="SSF53474">
    <property type="entry name" value="alpha/beta-Hydrolases"/>
    <property type="match status" value="1"/>
</dbReference>
<protein>
    <submittedName>
        <fullName evidence="5">Peroxisomal succinyl-coenzyme A thioesterase-like isoform X2</fullName>
    </submittedName>
</protein>
<dbReference type="FunFam" id="3.40.50.1820:FF:000024">
    <property type="entry name" value="acyl-coenzyme A thioesterase 4"/>
    <property type="match status" value="1"/>
</dbReference>
<dbReference type="InterPro" id="IPR016662">
    <property type="entry name" value="Acyl-CoA_thioEstase_long-chain"/>
</dbReference>
<dbReference type="FunFam" id="2.60.40.2240:FF:000002">
    <property type="entry name" value="Acyl-CoA thioesterase 18"/>
    <property type="match status" value="1"/>
</dbReference>
<dbReference type="GO" id="GO:0006637">
    <property type="term" value="P:acyl-CoA metabolic process"/>
    <property type="evidence" value="ECO:0007669"/>
    <property type="project" value="InterPro"/>
</dbReference>
<dbReference type="GO" id="GO:0047617">
    <property type="term" value="F:fatty acyl-CoA hydrolase activity"/>
    <property type="evidence" value="ECO:0007669"/>
    <property type="project" value="TreeGrafter"/>
</dbReference>
<dbReference type="EMBL" id="OY660867">
    <property type="protein sequence ID" value="CAJ1054547.1"/>
    <property type="molecule type" value="Genomic_DNA"/>
</dbReference>
<feature type="domain" description="BAAT/Acyl-CoA thioester hydrolase C-terminal" evidence="4">
    <location>
        <begin position="211"/>
        <end position="420"/>
    </location>
</feature>
<dbReference type="InterPro" id="IPR006862">
    <property type="entry name" value="Thio_Ohase/aa_AcTrfase"/>
</dbReference>
<feature type="domain" description="Acyl-CoA thioester hydrolase/bile acid-CoA amino acid N-acetyltransferase" evidence="3">
    <location>
        <begin position="19"/>
        <end position="149"/>
    </location>
</feature>
<gene>
    <name evidence="5" type="ORF">XNOV1_A002953</name>
</gene>
<dbReference type="PANTHER" id="PTHR10824:SF36">
    <property type="entry name" value="ACYL-COA THIOESTERASE 17-RELATED"/>
    <property type="match status" value="1"/>
</dbReference>
<dbReference type="PIRSF" id="PIRSF016521">
    <property type="entry name" value="Acyl-CoA_hydro"/>
    <property type="match status" value="1"/>
</dbReference>
<proteinExistence type="inferred from homology"/>
<dbReference type="PANTHER" id="PTHR10824">
    <property type="entry name" value="ACYL-COENZYME A THIOESTERASE-RELATED"/>
    <property type="match status" value="1"/>
</dbReference>
<evidence type="ECO:0000259" key="4">
    <source>
        <dbReference type="Pfam" id="PF08840"/>
    </source>
</evidence>
<dbReference type="InterPro" id="IPR014940">
    <property type="entry name" value="BAAT_C"/>
</dbReference>
<organism evidence="5 6">
    <name type="scientific">Xyrichtys novacula</name>
    <name type="common">Pearly razorfish</name>
    <name type="synonym">Hemipteronotus novacula</name>
    <dbReference type="NCBI Taxonomy" id="13765"/>
    <lineage>
        <taxon>Eukaryota</taxon>
        <taxon>Metazoa</taxon>
        <taxon>Chordata</taxon>
        <taxon>Craniata</taxon>
        <taxon>Vertebrata</taxon>
        <taxon>Euteleostomi</taxon>
        <taxon>Actinopterygii</taxon>
        <taxon>Neopterygii</taxon>
        <taxon>Teleostei</taxon>
        <taxon>Neoteleostei</taxon>
        <taxon>Acanthomorphata</taxon>
        <taxon>Eupercaria</taxon>
        <taxon>Labriformes</taxon>
        <taxon>Labridae</taxon>
        <taxon>Xyrichtys</taxon>
    </lineage>
</organism>
<evidence type="ECO:0000256" key="1">
    <source>
        <dbReference type="ARBA" id="ARBA00006538"/>
    </source>
</evidence>
<dbReference type="Pfam" id="PF08840">
    <property type="entry name" value="BAAT_C"/>
    <property type="match status" value="1"/>
</dbReference>
<feature type="active site" description="Charge relay system" evidence="2">
    <location>
        <position position="239"/>
    </location>
</feature>
<comment type="similarity">
    <text evidence="1">Belongs to the C/M/P thioester hydrolase family.</text>
</comment>
<evidence type="ECO:0000256" key="2">
    <source>
        <dbReference type="PIRSR" id="PIRSR016521-1"/>
    </source>
</evidence>
<name>A0AAV1F033_XYRNO</name>
<reference evidence="5" key="1">
    <citation type="submission" date="2023-08" db="EMBL/GenBank/DDBJ databases">
        <authorList>
            <person name="Alioto T."/>
            <person name="Alioto T."/>
            <person name="Gomez Garrido J."/>
        </authorList>
    </citation>
    <scope>NUCLEOTIDE SEQUENCE</scope>
</reference>
<evidence type="ECO:0000313" key="6">
    <source>
        <dbReference type="Proteomes" id="UP001178508"/>
    </source>
</evidence>
<feature type="active site" description="Charge relay system" evidence="2">
    <location>
        <position position="330"/>
    </location>
</feature>
<keyword evidence="6" id="KW-1185">Reference proteome</keyword>
<dbReference type="Pfam" id="PF04775">
    <property type="entry name" value="Bile_Hydr_Trans"/>
    <property type="match status" value="1"/>
</dbReference>
<evidence type="ECO:0000313" key="5">
    <source>
        <dbReference type="EMBL" id="CAJ1054547.1"/>
    </source>
</evidence>
<dbReference type="Gene3D" id="2.60.40.2240">
    <property type="entry name" value="Acyl-CoA thioester hydrolase/BAAT N-terminal domain"/>
    <property type="match status" value="1"/>
</dbReference>
<accession>A0AAV1F033</accession>
<sequence length="429" mass="47648">MSQTIPPVLSVHPTRALVDEAFKVVVTNLPPATPVTLHALHYSEDKDYWEAFGHYISDHRGMVSAAQHVSLGGTYTGIEPMGLLWSMCPEPGSRTGLRLRKRIVTSPMLIHISVYSGHITVGFRNQTPLASVLTERWYMAPGVQRVEINDKRVRGTLFIPPGPGPFPGLLDMWGGGGGLLEYRSALLASHGYVSLALEYFSPGELQTADLQIQYFESAFNIVKDHPQVISDKVGIIGLSLGAIIAFYIASESKVAKPHCCVCISGHHIFAFGETIGSVQREQQKELKARVDENNYRIWRDVRLPVPSDPSEKIDVRKITCPLLLVTGNDDQNTPSVEAAEDIAQMMSSSGRQHLLSTLTYPDTGHLIEPPYSPHFRATNFIKPTTKEKVIVLWGGRTKPHSDAQEDSWRKILAFLEQHLYSRTPPKARL</sequence>
<dbReference type="GO" id="GO:0006631">
    <property type="term" value="P:fatty acid metabolic process"/>
    <property type="evidence" value="ECO:0007669"/>
    <property type="project" value="TreeGrafter"/>
</dbReference>
<dbReference type="InterPro" id="IPR029058">
    <property type="entry name" value="AB_hydrolase_fold"/>
</dbReference>
<dbReference type="AlphaFoldDB" id="A0AAV1F033"/>
<dbReference type="Proteomes" id="UP001178508">
    <property type="component" value="Chromosome 4"/>
</dbReference>
<dbReference type="InterPro" id="IPR042490">
    <property type="entry name" value="Thio_Ohase/BAAT_N"/>
</dbReference>
<evidence type="ECO:0000259" key="3">
    <source>
        <dbReference type="Pfam" id="PF04775"/>
    </source>
</evidence>